<keyword evidence="5" id="KW-0677">Repeat</keyword>
<evidence type="ECO:0000256" key="5">
    <source>
        <dbReference type="ARBA" id="ARBA00022737"/>
    </source>
</evidence>
<dbReference type="InParanoid" id="A0A1Y2DM02"/>
<dbReference type="EMBL" id="MCFJ01000012">
    <property type="protein sequence ID" value="ORY60166.1"/>
    <property type="molecule type" value="Genomic_DNA"/>
</dbReference>
<dbReference type="RefSeq" id="XP_040712600.1">
    <property type="nucleotide sequence ID" value="XM_040865466.1"/>
</dbReference>
<dbReference type="PANTHER" id="PTHR11685">
    <property type="entry name" value="RBR FAMILY RING FINGER AND IBR DOMAIN-CONTAINING"/>
    <property type="match status" value="1"/>
</dbReference>
<dbReference type="GeneID" id="63781678"/>
<evidence type="ECO:0000256" key="10">
    <source>
        <dbReference type="SAM" id="MobiDB-lite"/>
    </source>
</evidence>
<gene>
    <name evidence="13" type="ORF">BCR38DRAFT_55222</name>
</gene>
<feature type="domain" description="RING-type" evidence="12">
    <location>
        <begin position="324"/>
        <end position="528"/>
    </location>
</feature>
<dbReference type="GO" id="GO:0008270">
    <property type="term" value="F:zinc ion binding"/>
    <property type="evidence" value="ECO:0007669"/>
    <property type="project" value="UniProtKB-KW"/>
</dbReference>
<comment type="catalytic activity">
    <reaction evidence="1">
        <text>[E2 ubiquitin-conjugating enzyme]-S-ubiquitinyl-L-cysteine + [acceptor protein]-L-lysine = [E2 ubiquitin-conjugating enzyme]-L-cysteine + [acceptor protein]-N(6)-ubiquitinyl-L-lysine.</text>
        <dbReference type="EC" id="2.3.2.31"/>
    </reaction>
</comment>
<dbReference type="OrthoDB" id="1431934at2759"/>
<evidence type="ECO:0000256" key="6">
    <source>
        <dbReference type="ARBA" id="ARBA00022771"/>
    </source>
</evidence>
<evidence type="ECO:0000256" key="2">
    <source>
        <dbReference type="ARBA" id="ARBA00012251"/>
    </source>
</evidence>
<accession>A0A1Y2DM02</accession>
<evidence type="ECO:0000259" key="11">
    <source>
        <dbReference type="PROSITE" id="PS50089"/>
    </source>
</evidence>
<dbReference type="PROSITE" id="PS51873">
    <property type="entry name" value="TRIAD"/>
    <property type="match status" value="1"/>
</dbReference>
<feature type="domain" description="RING-type" evidence="11">
    <location>
        <begin position="328"/>
        <end position="380"/>
    </location>
</feature>
<dbReference type="AlphaFoldDB" id="A0A1Y2DM02"/>
<dbReference type="STRING" id="1141098.A0A1Y2DM02"/>
<dbReference type="Gene3D" id="1.20.120.1750">
    <property type="match status" value="1"/>
</dbReference>
<dbReference type="EC" id="2.3.2.31" evidence="2"/>
<organism evidence="13 14">
    <name type="scientific">Pseudomassariella vexata</name>
    <dbReference type="NCBI Taxonomy" id="1141098"/>
    <lineage>
        <taxon>Eukaryota</taxon>
        <taxon>Fungi</taxon>
        <taxon>Dikarya</taxon>
        <taxon>Ascomycota</taxon>
        <taxon>Pezizomycotina</taxon>
        <taxon>Sordariomycetes</taxon>
        <taxon>Xylariomycetidae</taxon>
        <taxon>Amphisphaeriales</taxon>
        <taxon>Pseudomassariaceae</taxon>
        <taxon>Pseudomassariella</taxon>
    </lineage>
</organism>
<evidence type="ECO:0000256" key="7">
    <source>
        <dbReference type="ARBA" id="ARBA00022786"/>
    </source>
</evidence>
<keyword evidence="14" id="KW-1185">Reference proteome</keyword>
<feature type="compositionally biased region" description="Acidic residues" evidence="10">
    <location>
        <begin position="36"/>
        <end position="47"/>
    </location>
</feature>
<comment type="caution">
    <text evidence="13">The sequence shown here is derived from an EMBL/GenBank/DDBJ whole genome shotgun (WGS) entry which is preliminary data.</text>
</comment>
<evidence type="ECO:0000256" key="3">
    <source>
        <dbReference type="ARBA" id="ARBA00022679"/>
    </source>
</evidence>
<evidence type="ECO:0000313" key="14">
    <source>
        <dbReference type="Proteomes" id="UP000193689"/>
    </source>
</evidence>
<dbReference type="InterPro" id="IPR002867">
    <property type="entry name" value="IBR_dom"/>
</dbReference>
<protein>
    <recommendedName>
        <fullName evidence="2">RBR-type E3 ubiquitin transferase</fullName>
        <ecNumber evidence="2">2.3.2.31</ecNumber>
    </recommendedName>
</protein>
<evidence type="ECO:0000259" key="12">
    <source>
        <dbReference type="PROSITE" id="PS51873"/>
    </source>
</evidence>
<dbReference type="InterPro" id="IPR031127">
    <property type="entry name" value="E3_UB_ligase_RBR"/>
</dbReference>
<proteinExistence type="predicted"/>
<keyword evidence="6 9" id="KW-0863">Zinc-finger</keyword>
<name>A0A1Y2DM02_9PEZI</name>
<dbReference type="InterPro" id="IPR013083">
    <property type="entry name" value="Znf_RING/FYVE/PHD"/>
</dbReference>
<dbReference type="GO" id="GO:0016567">
    <property type="term" value="P:protein ubiquitination"/>
    <property type="evidence" value="ECO:0007669"/>
    <property type="project" value="InterPro"/>
</dbReference>
<dbReference type="Proteomes" id="UP000193689">
    <property type="component" value="Unassembled WGS sequence"/>
</dbReference>
<reference evidence="13 14" key="1">
    <citation type="submission" date="2016-07" db="EMBL/GenBank/DDBJ databases">
        <title>Pervasive Adenine N6-methylation of Active Genes in Fungi.</title>
        <authorList>
            <consortium name="DOE Joint Genome Institute"/>
            <person name="Mondo S.J."/>
            <person name="Dannebaum R.O."/>
            <person name="Kuo R.C."/>
            <person name="Labutti K."/>
            <person name="Haridas S."/>
            <person name="Kuo A."/>
            <person name="Salamov A."/>
            <person name="Ahrendt S.R."/>
            <person name="Lipzen A."/>
            <person name="Sullivan W."/>
            <person name="Andreopoulos W.B."/>
            <person name="Clum A."/>
            <person name="Lindquist E."/>
            <person name="Daum C."/>
            <person name="Ramamoorthy G.K."/>
            <person name="Gryganskyi A."/>
            <person name="Culley D."/>
            <person name="Magnuson J.K."/>
            <person name="James T.Y."/>
            <person name="O'Malley M.A."/>
            <person name="Stajich J.E."/>
            <person name="Spatafora J.W."/>
            <person name="Visel A."/>
            <person name="Grigoriev I.V."/>
        </authorList>
    </citation>
    <scope>NUCLEOTIDE SEQUENCE [LARGE SCALE GENOMIC DNA]</scope>
    <source>
        <strain evidence="13 14">CBS 129021</strain>
    </source>
</reference>
<evidence type="ECO:0000313" key="13">
    <source>
        <dbReference type="EMBL" id="ORY60166.1"/>
    </source>
</evidence>
<dbReference type="InterPro" id="IPR044066">
    <property type="entry name" value="TRIAD_supradom"/>
</dbReference>
<evidence type="ECO:0000256" key="1">
    <source>
        <dbReference type="ARBA" id="ARBA00001798"/>
    </source>
</evidence>
<dbReference type="SMART" id="SM00647">
    <property type="entry name" value="IBR"/>
    <property type="match status" value="1"/>
</dbReference>
<evidence type="ECO:0000256" key="4">
    <source>
        <dbReference type="ARBA" id="ARBA00022723"/>
    </source>
</evidence>
<dbReference type="Pfam" id="PF01485">
    <property type="entry name" value="IBR"/>
    <property type="match status" value="1"/>
</dbReference>
<dbReference type="SUPFAM" id="SSF57850">
    <property type="entry name" value="RING/U-box"/>
    <property type="match status" value="3"/>
</dbReference>
<dbReference type="CDD" id="cd20335">
    <property type="entry name" value="BRcat_RBR"/>
    <property type="match status" value="1"/>
</dbReference>
<keyword evidence="7" id="KW-0833">Ubl conjugation pathway</keyword>
<dbReference type="GO" id="GO:0061630">
    <property type="term" value="F:ubiquitin protein ligase activity"/>
    <property type="evidence" value="ECO:0007669"/>
    <property type="project" value="UniProtKB-EC"/>
</dbReference>
<dbReference type="PROSITE" id="PS50089">
    <property type="entry name" value="ZF_RING_2"/>
    <property type="match status" value="1"/>
</dbReference>
<dbReference type="InterPro" id="IPR001841">
    <property type="entry name" value="Znf_RING"/>
</dbReference>
<evidence type="ECO:0000256" key="8">
    <source>
        <dbReference type="ARBA" id="ARBA00022833"/>
    </source>
</evidence>
<keyword evidence="3" id="KW-0808">Transferase</keyword>
<sequence length="528" mass="61553">MVKFTTKHRHHSRPHRHRHDYHRHRYSYQRSRYQDESDEDSDTEPPEEEKRIEIDLLDLDGLREKMKIGIRPTSQLDHVATFLRRRYHGDRYENSISKDARIAFYWMEKHLTGPEIPTGLSLLRYRVLSSSQDDESLQITWNSRLDLEPEQLEQIEEDILEGKTVANLRRSIAAHLGVEDPNRVVISACGGLRPGVLQGSHWEAKSIETWLCRHLYIGLESPGNYVILHGLNQEYVYHPPPGSRSSRFLDIQMLKTWLRGEVITNVHQRSSSQIEVDEDDIRLLSKGKWLTKRSRIGLGAMVDFELSHSVEGRFLEEEAWLVPSTETCIVCSEDKRASEMPRRVTEACEHEAQTCKDCVSQWIVSSLDTVTWDRLRCPECPKLLRFEDVRQFASPEVFDRYDILATKAVVTEFRDFRWCLNPRCGSGQIHRDSCPRVKCHACKASSCSYHNVPWHSKETCEAYDRRTKKQRKNDKASEKRVKEITKSCPKCRRDVHKYSGCDHITCESFPSPFCSLSIFLSSLEWFCA</sequence>
<dbReference type="Gene3D" id="3.30.40.10">
    <property type="entry name" value="Zinc/RING finger domain, C3HC4 (zinc finger)"/>
    <property type="match status" value="1"/>
</dbReference>
<keyword evidence="4" id="KW-0479">Metal-binding</keyword>
<evidence type="ECO:0000256" key="9">
    <source>
        <dbReference type="PROSITE-ProRule" id="PRU00175"/>
    </source>
</evidence>
<keyword evidence="8" id="KW-0862">Zinc</keyword>
<feature type="compositionally biased region" description="Basic residues" evidence="10">
    <location>
        <begin position="1"/>
        <end position="27"/>
    </location>
</feature>
<dbReference type="CDD" id="cd20336">
    <property type="entry name" value="Rcat_RBR"/>
    <property type="match status" value="1"/>
</dbReference>
<feature type="region of interest" description="Disordered" evidence="10">
    <location>
        <begin position="1"/>
        <end position="49"/>
    </location>
</feature>